<evidence type="ECO:0000256" key="6">
    <source>
        <dbReference type="ARBA" id="ARBA00023263"/>
    </source>
</evidence>
<evidence type="ECO:0000259" key="8">
    <source>
        <dbReference type="Pfam" id="PF05567"/>
    </source>
</evidence>
<evidence type="ECO:0000256" key="2">
    <source>
        <dbReference type="ARBA" id="ARBA00008387"/>
    </source>
</evidence>
<evidence type="ECO:0000256" key="5">
    <source>
        <dbReference type="ARBA" id="ARBA00022837"/>
    </source>
</evidence>
<accession>A0A060H9Z3</accession>
<dbReference type="EMBL" id="CP006696">
    <property type="protein sequence ID" value="AIC10201.1"/>
    <property type="molecule type" value="Genomic_DNA"/>
</dbReference>
<comment type="similarity">
    <text evidence="2">Belongs to the PilY1 family.</text>
</comment>
<organism evidence="9 10">
    <name type="scientific">Xylella fastidiosa subsp. sandyi Ann-1</name>
    <dbReference type="NCBI Taxonomy" id="155920"/>
    <lineage>
        <taxon>Bacteria</taxon>
        <taxon>Pseudomonadati</taxon>
        <taxon>Pseudomonadota</taxon>
        <taxon>Gammaproteobacteria</taxon>
        <taxon>Lysobacterales</taxon>
        <taxon>Lysobacteraceae</taxon>
        <taxon>Xylella</taxon>
    </lineage>
</organism>
<reference evidence="9 10" key="1">
    <citation type="submission" date="2013-08" db="EMBL/GenBank/DDBJ databases">
        <authorList>
            <person name="Stouthamer R."/>
            <person name="Nunney L."/>
        </authorList>
    </citation>
    <scope>NUCLEOTIDE SEQUENCE [LARGE SCALE GENOMIC DNA]</scope>
    <source>
        <strain evidence="10">ann-1</strain>
    </source>
</reference>
<proteinExistence type="inferred from homology"/>
<dbReference type="PATRIC" id="fig|155920.8.peg.1935"/>
<dbReference type="Proteomes" id="UP000027215">
    <property type="component" value="Chromosome"/>
</dbReference>
<gene>
    <name evidence="9" type="ORF">D934_08330</name>
</gene>
<sequence length="1521" mass="163964">MKKNVLKCALLCVMFIGLCFLVRRGITGPGPLDIAQAPLFTSNVVPPLNMLVMGRDHKLYYEAYNDASDLDGDGVLDVGYKPDKITYYGYYNSNVCYRANGTMFQAMSVANGSNGKKCTGAWSGDFLNYLTTSRMDALRKVLFGGYREVDTLTQTILRASYTPQDAHSWGKEYASVSHDGYDISDYAPLSAPGSGHYHLFAVTTLSDNGIPQLRVLADTTFRVWNWVSIERPVAGSDCFTPENKRVSCVSGGSTGISDYPLRVEVCSVADELRESNCKLYQNNTSYKPTGILHDYGENDRMYFGLLTGSYQKNITGGVLHSNVSSFSREINPLTGQFCLNGNCGSGGDVKGIVHTISSFRMLDFNYKDYTYGCGWIATRPVKEGECWMWGNPVAEMMYETLRYFSGATAPRHEYDINNSSQDIATLQLSHPGWKPPYTSVDKGGSGYSVCAQPTMTVFSDINPSYDDKLPGSHWSNFSGSGDPASMRNLDVSAEADRIWEAEGGGSKLFFIGESNNNSDNAPTPKVVSNLSTVRGLSPEEPSKGGTYYSAAVARYGANHKMGGSKFVRTYAVALASPLPKFEFPVGNARVSLVPFAKSVRGFGISATGNFQPTNQIIDFYVQRVANMAGSSGADYDATINGGRPYAEFRINYEDVEQGADHDMDAIALYTIYVNAKNQLVVTLKSEYSAGSIDQHMGYVISGTTRDGVYLEICDLADGHSNDGTRSSCAGQQPYKLNTPPNRLPGYCNATPIPGDCNGLPPVATRIFSVASQGANAVLLKDPLWYAAKYGHDQGVILNSSGGLANYFPVNNALYLRQQVAKAFSAIQSQAGSSGSIAVVGASVSSTSFAVIPSYSSTHDGKDWTGEMTAYRIDANGMIGDVLWLASAGVPSGTSAIAKRVIYTALSHVDDTNRASVVRRFVAEKLVESSSGDVATDAAQVFGRLGYTPRGVIDDFGSSVTPNQLVNYLRGDKRMEGATLNTAPFRRRFGPLGDMINSIPVVATRRANYGWATASGLPQVQRDSYSAFINARQNSTAAEHIFVGANDGMLHAFDDKGTERFAYVPNGVLHHLGFLANPEYQHHYYVDGKSTLSDAYLDGSWRSVLVGGTGAGGRSMFALDVTSPSTFNESNVLWEMNSQNDDDMGYTMGKPYIVPLQDGSWAAIFGNGYNSSNGRAVLFIVNLATGQLIRKIEARDGIDPDGSDPANMGYNGLGNLVVLDTDGDGLVDMVYGADLHGNLWKFKLSGKDPQRWGIAYKDGLGNPIPLFVARNPQGYRQPITGGLEVAVGPSAGYIIYFGSGRYFAANDNNSKDLSTLYGIWDSGSPVIAGRAALSAQIIQASDHPTSPDTRIVTRRPLSYLSKHGWYVDLVVQGQDPQGERSIATPLLQGGRVFFSTYVPGVSVNCASGGSNWLYVLDAASGGAALGQVNIPSRGSRSSIGNSDTGAVSTGGDAPIQSVAMTRTAPRQPVFCNPGEKGCPLVPETHAAPLDTRCSEVIIDPNDPTRSISLFRACGRQSWRQLR</sequence>
<evidence type="ECO:0000256" key="1">
    <source>
        <dbReference type="ARBA" id="ARBA00004561"/>
    </source>
</evidence>
<evidence type="ECO:0000256" key="3">
    <source>
        <dbReference type="ARBA" id="ARBA00022558"/>
    </source>
</evidence>
<name>A0A060H9Z3_XYLFS</name>
<keyword evidence="5" id="KW-0106">Calcium</keyword>
<dbReference type="RefSeq" id="WP_024749087.1">
    <property type="nucleotide sequence ID" value="NZ_CP006696.1"/>
</dbReference>
<feature type="region of interest" description="Disordered" evidence="7">
    <location>
        <begin position="1432"/>
        <end position="1452"/>
    </location>
</feature>
<comment type="subcellular location">
    <subcellularLocation>
        <location evidence="1">Fimbrium</location>
    </subcellularLocation>
</comment>
<evidence type="ECO:0000313" key="10">
    <source>
        <dbReference type="Proteomes" id="UP000027215"/>
    </source>
</evidence>
<evidence type="ECO:0000313" key="9">
    <source>
        <dbReference type="EMBL" id="AIC10201.1"/>
    </source>
</evidence>
<keyword evidence="3" id="KW-1029">Fimbrium biogenesis</keyword>
<evidence type="ECO:0000256" key="4">
    <source>
        <dbReference type="ARBA" id="ARBA00022723"/>
    </source>
</evidence>
<dbReference type="Pfam" id="PF05567">
    <property type="entry name" value="T4P_PilY1"/>
    <property type="match status" value="1"/>
</dbReference>
<dbReference type="HOGENOM" id="CLU_001890_0_1_6"/>
<dbReference type="GO" id="GO:0046872">
    <property type="term" value="F:metal ion binding"/>
    <property type="evidence" value="ECO:0007669"/>
    <property type="project" value="UniProtKB-KW"/>
</dbReference>
<evidence type="ECO:0000256" key="7">
    <source>
        <dbReference type="SAM" id="MobiDB-lite"/>
    </source>
</evidence>
<feature type="compositionally biased region" description="Polar residues" evidence="7">
    <location>
        <begin position="1432"/>
        <end position="1446"/>
    </location>
</feature>
<dbReference type="InterPro" id="IPR011047">
    <property type="entry name" value="Quinoprotein_ADH-like_sf"/>
</dbReference>
<dbReference type="GO" id="GO:0009289">
    <property type="term" value="C:pilus"/>
    <property type="evidence" value="ECO:0007669"/>
    <property type="project" value="UniProtKB-SubCell"/>
</dbReference>
<keyword evidence="4" id="KW-0479">Metal-binding</keyword>
<dbReference type="InterPro" id="IPR008707">
    <property type="entry name" value="B-propeller_PilY1"/>
</dbReference>
<feature type="domain" description="PilY1 beta-propeller" evidence="8">
    <location>
        <begin position="991"/>
        <end position="1322"/>
    </location>
</feature>
<keyword evidence="6" id="KW-0281">Fimbrium</keyword>
<protein>
    <submittedName>
        <fullName evidence="9">Fimbrial protein</fullName>
    </submittedName>
</protein>
<dbReference type="SUPFAM" id="SSF50998">
    <property type="entry name" value="Quinoprotein alcohol dehydrogenase-like"/>
    <property type="match status" value="1"/>
</dbReference>
<dbReference type="KEGG" id="xfs:D934_08330"/>